<reference evidence="10 11" key="1">
    <citation type="submission" date="2018-07" db="EMBL/GenBank/DDBJ databases">
        <title>Comparative genomes isolates from brazilian mangrove.</title>
        <authorList>
            <person name="De Araujo J.E."/>
            <person name="Taketani R.G."/>
            <person name="Silva M.C.P."/>
            <person name="Lourenco M.V."/>
            <person name="Oliveira V.M."/>
            <person name="Andreote F.D."/>
        </authorList>
    </citation>
    <scope>NUCLEOTIDE SEQUENCE [LARGE SCALE GENOMIC DNA]</scope>
    <source>
        <strain evidence="10 11">HEX PRIS-MGV</strain>
    </source>
</reference>
<dbReference type="CDD" id="cd02540">
    <property type="entry name" value="GT2_GlmU_N_bac"/>
    <property type="match status" value="1"/>
</dbReference>
<dbReference type="InterPro" id="IPR025877">
    <property type="entry name" value="MobA-like_NTP_Trfase"/>
</dbReference>
<evidence type="ECO:0000256" key="3">
    <source>
        <dbReference type="ARBA" id="ARBA00022679"/>
    </source>
</evidence>
<comment type="caution">
    <text evidence="10">The sequence shown here is derived from an EMBL/GenBank/DDBJ whole genome shotgun (WGS) entry which is preliminary data.</text>
</comment>
<accession>A0A368KS93</accession>
<evidence type="ECO:0000256" key="1">
    <source>
        <dbReference type="ARBA" id="ARBA00007707"/>
    </source>
</evidence>
<comment type="function">
    <text evidence="8">Catalyzes the last two sequential reactions in the de novo biosynthetic pathway for UDP-N-acetylglucosamine (UDP-GlcNAc). The C-terminal domain catalyzes the transfer of acetyl group from acetyl coenzyme A to glucosamine-1-phosphate (GlcN-1-P) to produce N-acetylglucosamine-1-phosphate (GlcNAc-1-P), which is converted into UDP-GlcNAc by the transfer of uridine 5-monophosphate (from uridine 5-triphosphate), a reaction catalyzed by the N-terminal domain.</text>
</comment>
<dbReference type="Gene3D" id="3.90.550.10">
    <property type="entry name" value="Spore Coat Polysaccharide Biosynthesis Protein SpsA, Chain A"/>
    <property type="match status" value="1"/>
</dbReference>
<feature type="domain" description="MobA-like NTP transferase" evidence="9">
    <location>
        <begin position="6"/>
        <end position="131"/>
    </location>
</feature>
<keyword evidence="5" id="KW-0012">Acyltransferase</keyword>
<evidence type="ECO:0000256" key="2">
    <source>
        <dbReference type="ARBA" id="ARBA00007947"/>
    </source>
</evidence>
<evidence type="ECO:0000313" key="11">
    <source>
        <dbReference type="Proteomes" id="UP000253562"/>
    </source>
</evidence>
<dbReference type="Proteomes" id="UP000253562">
    <property type="component" value="Unassembled WGS sequence"/>
</dbReference>
<keyword evidence="4" id="KW-0548">Nucleotidyltransferase</keyword>
<dbReference type="PANTHER" id="PTHR43584">
    <property type="entry name" value="NUCLEOTIDYL TRANSFERASE"/>
    <property type="match status" value="1"/>
</dbReference>
<dbReference type="GO" id="GO:0003977">
    <property type="term" value="F:UDP-N-acetylglucosamine diphosphorylase activity"/>
    <property type="evidence" value="ECO:0007669"/>
    <property type="project" value="UniProtKB-EC"/>
</dbReference>
<sequence length="250" mass="27458">MGKRIAVVLAAGKGTRMQSEMPKVLFPVLGRPMIEYVLDALREVDVEKIICVVGYRAEDVKAALSQYSDLVFVEQTEQLGTGHAVQMCLEELKATQGAVVVLAGDSPLVQPSSLNELFTTFESQGHACLLGTLKRDDPTGLGRIVRDSDGVFEGIVEQKDATPEQCQITEVNMSTYVFDAPRLVDALSRLTNDNAQGEYYLTDCPRILKAMGYKVDALPVLKACEAHSINSREQLAEVERVMTEIGYNKN</sequence>
<dbReference type="OrthoDB" id="9775031at2"/>
<dbReference type="Pfam" id="PF12804">
    <property type="entry name" value="NTP_transf_3"/>
    <property type="match status" value="1"/>
</dbReference>
<evidence type="ECO:0000256" key="4">
    <source>
        <dbReference type="ARBA" id="ARBA00022695"/>
    </source>
</evidence>
<proteinExistence type="inferred from homology"/>
<dbReference type="GO" id="GO:0019134">
    <property type="term" value="F:glucosamine-1-phosphate N-acetyltransferase activity"/>
    <property type="evidence" value="ECO:0007669"/>
    <property type="project" value="UniProtKB-EC"/>
</dbReference>
<evidence type="ECO:0000259" key="9">
    <source>
        <dbReference type="Pfam" id="PF12804"/>
    </source>
</evidence>
<protein>
    <submittedName>
        <fullName evidence="10">Glycosyl transferase family 2</fullName>
    </submittedName>
</protein>
<comment type="catalytic activity">
    <reaction evidence="7">
        <text>N-acetyl-alpha-D-glucosamine 1-phosphate + UTP + H(+) = UDP-N-acetyl-alpha-D-glucosamine + diphosphate</text>
        <dbReference type="Rhea" id="RHEA:13509"/>
        <dbReference type="ChEBI" id="CHEBI:15378"/>
        <dbReference type="ChEBI" id="CHEBI:33019"/>
        <dbReference type="ChEBI" id="CHEBI:46398"/>
        <dbReference type="ChEBI" id="CHEBI:57705"/>
        <dbReference type="ChEBI" id="CHEBI:57776"/>
        <dbReference type="EC" id="2.7.7.23"/>
    </reaction>
</comment>
<gene>
    <name evidence="10" type="ORF">DTL42_10955</name>
</gene>
<keyword evidence="3 10" id="KW-0808">Transferase</keyword>
<organism evidence="10 11">
    <name type="scientific">Bremerella cremea</name>
    <dbReference type="NCBI Taxonomy" id="1031537"/>
    <lineage>
        <taxon>Bacteria</taxon>
        <taxon>Pseudomonadati</taxon>
        <taxon>Planctomycetota</taxon>
        <taxon>Planctomycetia</taxon>
        <taxon>Pirellulales</taxon>
        <taxon>Pirellulaceae</taxon>
        <taxon>Bremerella</taxon>
    </lineage>
</organism>
<dbReference type="RefSeq" id="WP_114368764.1">
    <property type="nucleotide sequence ID" value="NZ_QPEX01000019.1"/>
</dbReference>
<evidence type="ECO:0000256" key="5">
    <source>
        <dbReference type="ARBA" id="ARBA00023315"/>
    </source>
</evidence>
<evidence type="ECO:0000313" key="10">
    <source>
        <dbReference type="EMBL" id="RCS50617.1"/>
    </source>
</evidence>
<dbReference type="AlphaFoldDB" id="A0A368KS93"/>
<dbReference type="PANTHER" id="PTHR43584:SF3">
    <property type="entry name" value="BIFUNCTIONAL PROTEIN GLMU"/>
    <property type="match status" value="1"/>
</dbReference>
<dbReference type="InterPro" id="IPR050065">
    <property type="entry name" value="GlmU-like"/>
</dbReference>
<dbReference type="InterPro" id="IPR029044">
    <property type="entry name" value="Nucleotide-diphossugar_trans"/>
</dbReference>
<comment type="similarity">
    <text evidence="1">In the C-terminal section; belongs to the transferase hexapeptide repeat family.</text>
</comment>
<comment type="catalytic activity">
    <reaction evidence="6">
        <text>alpha-D-glucosamine 1-phosphate + acetyl-CoA = N-acetyl-alpha-D-glucosamine 1-phosphate + CoA + H(+)</text>
        <dbReference type="Rhea" id="RHEA:13725"/>
        <dbReference type="ChEBI" id="CHEBI:15378"/>
        <dbReference type="ChEBI" id="CHEBI:57287"/>
        <dbReference type="ChEBI" id="CHEBI:57288"/>
        <dbReference type="ChEBI" id="CHEBI:57776"/>
        <dbReference type="ChEBI" id="CHEBI:58516"/>
        <dbReference type="EC" id="2.3.1.157"/>
    </reaction>
</comment>
<evidence type="ECO:0000256" key="6">
    <source>
        <dbReference type="ARBA" id="ARBA00048247"/>
    </source>
</evidence>
<name>A0A368KS93_9BACT</name>
<evidence type="ECO:0000256" key="7">
    <source>
        <dbReference type="ARBA" id="ARBA00048493"/>
    </source>
</evidence>
<dbReference type="SUPFAM" id="SSF53448">
    <property type="entry name" value="Nucleotide-diphospho-sugar transferases"/>
    <property type="match status" value="1"/>
</dbReference>
<evidence type="ECO:0000256" key="8">
    <source>
        <dbReference type="ARBA" id="ARBA00049628"/>
    </source>
</evidence>
<dbReference type="EMBL" id="QPEX01000019">
    <property type="protein sequence ID" value="RCS50617.1"/>
    <property type="molecule type" value="Genomic_DNA"/>
</dbReference>
<comment type="similarity">
    <text evidence="2">In the N-terminal section; belongs to the N-acetylglucosamine-1-phosphate uridyltransferase family.</text>
</comment>